<keyword evidence="5" id="KW-1185">Reference proteome</keyword>
<dbReference type="PANTHER" id="PTHR22946">
    <property type="entry name" value="DIENELACTONE HYDROLASE DOMAIN-CONTAINING PROTEIN-RELATED"/>
    <property type="match status" value="1"/>
</dbReference>
<sequence>MSSYTREDVTFDSHGTSCAAWLYRPAGVENPPIVVMAHGFAAIRALRLDAYAARFAEAGYAVLVFDYRGWGDSSGEPRRVLDIGAQQQDWRAGVAYARSIEGVDTTRVVAWGSSFGGGHALHLAAVDHDLAAVIAQVPHISGPASAFARSPQMIARLIGAGVRDQLGALIGREPHRLSAVGEPGSVAMMTSPDALPMAERLAGDRYEELLGENDVAARIALRVPFYSPGRSAHKITAPTLVQIAKHDIVTPFDVAMKAARRIPKGEIRTYDCQHFEPYLEPHFDTVVADQLAFLATHVPPVPDLA</sequence>
<protein>
    <submittedName>
        <fullName evidence="4">Alpha/beta hydrolase</fullName>
    </submittedName>
</protein>
<dbReference type="SUPFAM" id="SSF53474">
    <property type="entry name" value="alpha/beta-Hydrolases"/>
    <property type="match status" value="1"/>
</dbReference>
<gene>
    <name evidence="4" type="ordered locus">AS9A_2212</name>
</gene>
<organism evidence="4 5">
    <name type="scientific">Hoyosella subflava (strain DSM 45089 / JCM 17490 / NBRC 109087 / DQS3-9A1)</name>
    <name type="common">Amycolicicoccus subflavus</name>
    <dbReference type="NCBI Taxonomy" id="443218"/>
    <lineage>
        <taxon>Bacteria</taxon>
        <taxon>Bacillati</taxon>
        <taxon>Actinomycetota</taxon>
        <taxon>Actinomycetes</taxon>
        <taxon>Mycobacteriales</taxon>
        <taxon>Hoyosellaceae</taxon>
        <taxon>Hoyosella</taxon>
    </lineage>
</organism>
<dbReference type="AlphaFoldDB" id="F6EQH6"/>
<dbReference type="Proteomes" id="UP000009235">
    <property type="component" value="Chromosome"/>
</dbReference>
<proteinExistence type="inferred from homology"/>
<reference evidence="4 5" key="1">
    <citation type="journal article" date="2011" name="J. Bacteriol.">
        <title>Complete genome sequence of Amycolicicoccus subflavus DQS3-9A1T, an actinomycete isolated from crude oil-polluted soil.</title>
        <authorList>
            <person name="Cai M."/>
            <person name="Chen W.M."/>
            <person name="Nie Y."/>
            <person name="Chi C.Q."/>
            <person name="Wang Y.N."/>
            <person name="Tang Y.Q."/>
            <person name="Li G.Y."/>
            <person name="Wu X.L."/>
        </authorList>
    </citation>
    <scope>NUCLEOTIDE SEQUENCE [LARGE SCALE GENOMIC DNA]</scope>
    <source>
        <strain evidence="5">DSM 45089 / DQS3-9A1</strain>
    </source>
</reference>
<dbReference type="RefSeq" id="WP_013807010.1">
    <property type="nucleotide sequence ID" value="NC_015564.1"/>
</dbReference>
<dbReference type="HOGENOM" id="CLU_048587_1_0_11"/>
<evidence type="ECO:0000313" key="5">
    <source>
        <dbReference type="Proteomes" id="UP000009235"/>
    </source>
</evidence>
<dbReference type="InterPro" id="IPR000073">
    <property type="entry name" value="AB_hydrolase_1"/>
</dbReference>
<evidence type="ECO:0000256" key="1">
    <source>
        <dbReference type="ARBA" id="ARBA00022801"/>
    </source>
</evidence>
<keyword evidence="1 4" id="KW-0378">Hydrolase</keyword>
<dbReference type="InterPro" id="IPR022742">
    <property type="entry name" value="Hydrolase_4"/>
</dbReference>
<dbReference type="PRINTS" id="PR00111">
    <property type="entry name" value="ABHYDROLASE"/>
</dbReference>
<evidence type="ECO:0000256" key="2">
    <source>
        <dbReference type="ARBA" id="ARBA00038115"/>
    </source>
</evidence>
<evidence type="ECO:0000259" key="3">
    <source>
        <dbReference type="Pfam" id="PF12146"/>
    </source>
</evidence>
<dbReference type="PANTHER" id="PTHR22946:SF9">
    <property type="entry name" value="POLYKETIDE TRANSFERASE AF380"/>
    <property type="match status" value="1"/>
</dbReference>
<dbReference type="EMBL" id="CP002786">
    <property type="protein sequence ID" value="AEF40661.1"/>
    <property type="molecule type" value="Genomic_DNA"/>
</dbReference>
<dbReference type="KEGG" id="asd:AS9A_2212"/>
<dbReference type="GO" id="GO:0052689">
    <property type="term" value="F:carboxylic ester hydrolase activity"/>
    <property type="evidence" value="ECO:0007669"/>
    <property type="project" value="UniProtKB-ARBA"/>
</dbReference>
<accession>F6EQH6</accession>
<feature type="domain" description="Serine aminopeptidase S33" evidence="3">
    <location>
        <begin position="33"/>
        <end position="156"/>
    </location>
</feature>
<dbReference type="STRING" id="443218.AS9A_2212"/>
<dbReference type="Gene3D" id="3.40.50.1820">
    <property type="entry name" value="alpha/beta hydrolase"/>
    <property type="match status" value="1"/>
</dbReference>
<dbReference type="Pfam" id="PF12146">
    <property type="entry name" value="Hydrolase_4"/>
    <property type="match status" value="1"/>
</dbReference>
<dbReference type="InterPro" id="IPR029058">
    <property type="entry name" value="AB_hydrolase_fold"/>
</dbReference>
<dbReference type="eggNOG" id="COG1073">
    <property type="taxonomic scope" value="Bacteria"/>
</dbReference>
<comment type="similarity">
    <text evidence="2">Belongs to the AB hydrolase superfamily. FUS2 hydrolase family.</text>
</comment>
<name>F6EQH6_HOYSD</name>
<dbReference type="OrthoDB" id="5902829at2"/>
<dbReference type="InterPro" id="IPR050261">
    <property type="entry name" value="FrsA_esterase"/>
</dbReference>
<evidence type="ECO:0000313" key="4">
    <source>
        <dbReference type="EMBL" id="AEF40661.1"/>
    </source>
</evidence>